<name>A0A835DC45_TETSI</name>
<gene>
    <name evidence="2" type="ORF">HHK36_017009</name>
</gene>
<sequence>MSLEMWLTFLWRWTVLGLNPGLSMIESDFSVLEDGGEGESDYVCEEDSKRRISYPVDDGECHQGGPSGYLAWKMMADGDYRGAVKLVLDFRKSGLKPEVYNYLIAMAAKLNEFSKALRKLKGFVKNGLVAELDVENIGSLPATSCYWIYGISTSYYSISTSYSSHHFP</sequence>
<dbReference type="AlphaFoldDB" id="A0A835DC45"/>
<dbReference type="OrthoDB" id="2019753at2759"/>
<evidence type="ECO:0000256" key="1">
    <source>
        <dbReference type="SAM" id="SignalP"/>
    </source>
</evidence>
<evidence type="ECO:0000313" key="2">
    <source>
        <dbReference type="EMBL" id="KAF8398083.1"/>
    </source>
</evidence>
<accession>A0A835DC45</accession>
<feature type="chain" id="PRO_5032903694" description="Pentatricopeptide repeat-containing protein" evidence="1">
    <location>
        <begin position="18"/>
        <end position="168"/>
    </location>
</feature>
<protein>
    <recommendedName>
        <fullName evidence="4">Pentatricopeptide repeat-containing protein</fullName>
    </recommendedName>
</protein>
<dbReference type="PANTHER" id="PTHR47880">
    <property type="entry name" value="OS05G0353300 PROTEIN"/>
    <property type="match status" value="1"/>
</dbReference>
<dbReference type="EMBL" id="JABCRI010000011">
    <property type="protein sequence ID" value="KAF8398083.1"/>
    <property type="molecule type" value="Genomic_DNA"/>
</dbReference>
<keyword evidence="3" id="KW-1185">Reference proteome</keyword>
<reference evidence="2 3" key="1">
    <citation type="submission" date="2020-04" db="EMBL/GenBank/DDBJ databases">
        <title>Plant Genome Project.</title>
        <authorList>
            <person name="Zhang R.-G."/>
        </authorList>
    </citation>
    <scope>NUCLEOTIDE SEQUENCE [LARGE SCALE GENOMIC DNA]</scope>
    <source>
        <strain evidence="2">YNK0</strain>
        <tissue evidence="2">Leaf</tissue>
    </source>
</reference>
<evidence type="ECO:0000313" key="3">
    <source>
        <dbReference type="Proteomes" id="UP000655225"/>
    </source>
</evidence>
<feature type="signal peptide" evidence="1">
    <location>
        <begin position="1"/>
        <end position="17"/>
    </location>
</feature>
<comment type="caution">
    <text evidence="2">The sequence shown here is derived from an EMBL/GenBank/DDBJ whole genome shotgun (WGS) entry which is preliminary data.</text>
</comment>
<keyword evidence="1" id="KW-0732">Signal</keyword>
<dbReference type="Proteomes" id="UP000655225">
    <property type="component" value="Unassembled WGS sequence"/>
</dbReference>
<evidence type="ECO:0008006" key="4">
    <source>
        <dbReference type="Google" id="ProtNLM"/>
    </source>
</evidence>
<dbReference type="PANTHER" id="PTHR47880:SF1">
    <property type="entry name" value="OS05G0353300 PROTEIN"/>
    <property type="match status" value="1"/>
</dbReference>
<organism evidence="2 3">
    <name type="scientific">Tetracentron sinense</name>
    <name type="common">Spur-leaf</name>
    <dbReference type="NCBI Taxonomy" id="13715"/>
    <lineage>
        <taxon>Eukaryota</taxon>
        <taxon>Viridiplantae</taxon>
        <taxon>Streptophyta</taxon>
        <taxon>Embryophyta</taxon>
        <taxon>Tracheophyta</taxon>
        <taxon>Spermatophyta</taxon>
        <taxon>Magnoliopsida</taxon>
        <taxon>Trochodendrales</taxon>
        <taxon>Trochodendraceae</taxon>
        <taxon>Tetracentron</taxon>
    </lineage>
</organism>
<proteinExistence type="predicted"/>